<dbReference type="Gene3D" id="3.20.20.70">
    <property type="entry name" value="Aldolase class I"/>
    <property type="match status" value="1"/>
</dbReference>
<name>B0NLL7_BACSE</name>
<dbReference type="Proteomes" id="UP000004713">
    <property type="component" value="Unassembled WGS sequence"/>
</dbReference>
<protein>
    <recommendedName>
        <fullName evidence="3">4Fe4S-binding SPASM domain-containing protein</fullName>
    </recommendedName>
</protein>
<comment type="caution">
    <text evidence="1">The sequence shown here is derived from an EMBL/GenBank/DDBJ whole genome shotgun (WGS) entry which is preliminary data.</text>
</comment>
<dbReference type="InterPro" id="IPR013785">
    <property type="entry name" value="Aldolase_TIM"/>
</dbReference>
<proteinExistence type="predicted"/>
<accession>B0NLL7</accession>
<evidence type="ECO:0000313" key="1">
    <source>
        <dbReference type="EMBL" id="EDS16671.1"/>
    </source>
</evidence>
<sequence length="159" mass="18479">MDLSNISDIINLVKNVLLKRFNSNRFISIYSHLLLDSLSKIDIEDHKHLFMQKEVLDNLLYTNGFSCHVRTASKFKLYRCIADNKKSVTILPNGQIGLCEHFSEDHFVSDINSFSVFNINEVSFLRTRLPKFKMCSNCSYYPFCIRLECVLKQGLVLMN</sequence>
<dbReference type="HOGENOM" id="CLU_1657340_0_0_10"/>
<reference evidence="1 2" key="1">
    <citation type="submission" date="2007-11" db="EMBL/GenBank/DDBJ databases">
        <title>Draft genome sequence of Bacteroides stercoris(ATCC 43183).</title>
        <authorList>
            <person name="Sudarsanam P."/>
            <person name="Ley R."/>
            <person name="Guruge J."/>
            <person name="Turnbaugh P.J."/>
            <person name="Mahowald M."/>
            <person name="Liep D."/>
            <person name="Gordon J."/>
        </authorList>
    </citation>
    <scope>NUCLEOTIDE SEQUENCE [LARGE SCALE GENOMIC DNA]</scope>
    <source>
        <strain evidence="1 2">ATCC 43183</strain>
    </source>
</reference>
<evidence type="ECO:0000313" key="2">
    <source>
        <dbReference type="Proteomes" id="UP000004713"/>
    </source>
</evidence>
<dbReference type="EMBL" id="ABFZ02000014">
    <property type="protein sequence ID" value="EDS16671.1"/>
    <property type="molecule type" value="Genomic_DNA"/>
</dbReference>
<gene>
    <name evidence="1" type="ORF">BACSTE_00346</name>
</gene>
<dbReference type="eggNOG" id="COG0641">
    <property type="taxonomic scope" value="Bacteria"/>
</dbReference>
<organism evidence="1 2">
    <name type="scientific">Bacteroides stercoris ATCC 43183</name>
    <dbReference type="NCBI Taxonomy" id="449673"/>
    <lineage>
        <taxon>Bacteria</taxon>
        <taxon>Pseudomonadati</taxon>
        <taxon>Bacteroidota</taxon>
        <taxon>Bacteroidia</taxon>
        <taxon>Bacteroidales</taxon>
        <taxon>Bacteroidaceae</taxon>
        <taxon>Bacteroides</taxon>
    </lineage>
</organism>
<reference evidence="1 2" key="2">
    <citation type="submission" date="2007-11" db="EMBL/GenBank/DDBJ databases">
        <authorList>
            <person name="Fulton L."/>
            <person name="Clifton S."/>
            <person name="Fulton B."/>
            <person name="Xu J."/>
            <person name="Minx P."/>
            <person name="Pepin K.H."/>
            <person name="Johnson M."/>
            <person name="Thiruvilangam P."/>
            <person name="Bhonagiri V."/>
            <person name="Nash W.E."/>
            <person name="Mardis E.R."/>
            <person name="Wilson R.K."/>
        </authorList>
    </citation>
    <scope>NUCLEOTIDE SEQUENCE [LARGE SCALE GENOMIC DNA]</scope>
    <source>
        <strain evidence="1 2">ATCC 43183</strain>
    </source>
</reference>
<dbReference type="AlphaFoldDB" id="B0NLL7"/>
<evidence type="ECO:0008006" key="3">
    <source>
        <dbReference type="Google" id="ProtNLM"/>
    </source>
</evidence>